<feature type="transmembrane region" description="Helical" evidence="5">
    <location>
        <begin position="375"/>
        <end position="396"/>
    </location>
</feature>
<reference evidence="7 8" key="1">
    <citation type="submission" date="2019-04" db="EMBL/GenBank/DDBJ databases">
        <title>High contiguity whole genome sequence and gene annotation resource for two Venturia nashicola isolates.</title>
        <authorList>
            <person name="Prokchorchik M."/>
            <person name="Won K."/>
            <person name="Lee Y."/>
            <person name="Choi E.D."/>
            <person name="Segonzac C."/>
            <person name="Sohn K.H."/>
        </authorList>
    </citation>
    <scope>NUCLEOTIDE SEQUENCE [LARGE SCALE GENOMIC DNA]</scope>
    <source>
        <strain evidence="7 8">PRI2</strain>
    </source>
</reference>
<evidence type="ECO:0000256" key="2">
    <source>
        <dbReference type="ARBA" id="ARBA00022692"/>
    </source>
</evidence>
<feature type="transmembrane region" description="Helical" evidence="5">
    <location>
        <begin position="225"/>
        <end position="245"/>
    </location>
</feature>
<name>A0A4Z1PHN8_9PEZI</name>
<evidence type="ECO:0000313" key="7">
    <source>
        <dbReference type="EMBL" id="TID27357.1"/>
    </source>
</evidence>
<comment type="subcellular location">
    <subcellularLocation>
        <location evidence="1">Membrane</location>
        <topology evidence="1">Multi-pass membrane protein</topology>
    </subcellularLocation>
</comment>
<evidence type="ECO:0000313" key="8">
    <source>
        <dbReference type="Proteomes" id="UP000298493"/>
    </source>
</evidence>
<feature type="transmembrane region" description="Helical" evidence="5">
    <location>
        <begin position="451"/>
        <end position="472"/>
    </location>
</feature>
<evidence type="ECO:0000256" key="3">
    <source>
        <dbReference type="ARBA" id="ARBA00022989"/>
    </source>
</evidence>
<feature type="domain" description="Major facilitator superfamily (MFS) profile" evidence="6">
    <location>
        <begin position="70"/>
        <end position="524"/>
    </location>
</feature>
<evidence type="ECO:0000256" key="4">
    <source>
        <dbReference type="ARBA" id="ARBA00023136"/>
    </source>
</evidence>
<dbReference type="GO" id="GO:0022857">
    <property type="term" value="F:transmembrane transporter activity"/>
    <property type="evidence" value="ECO:0007669"/>
    <property type="project" value="InterPro"/>
</dbReference>
<dbReference type="PROSITE" id="PS50850">
    <property type="entry name" value="MFS"/>
    <property type="match status" value="1"/>
</dbReference>
<keyword evidence="8" id="KW-1185">Reference proteome</keyword>
<dbReference type="GO" id="GO:0005886">
    <property type="term" value="C:plasma membrane"/>
    <property type="evidence" value="ECO:0007669"/>
    <property type="project" value="TreeGrafter"/>
</dbReference>
<dbReference type="InterPro" id="IPR020846">
    <property type="entry name" value="MFS_dom"/>
</dbReference>
<evidence type="ECO:0000256" key="1">
    <source>
        <dbReference type="ARBA" id="ARBA00004141"/>
    </source>
</evidence>
<feature type="transmembrane region" description="Helical" evidence="5">
    <location>
        <begin position="69"/>
        <end position="90"/>
    </location>
</feature>
<feature type="transmembrane region" description="Helical" evidence="5">
    <location>
        <begin position="201"/>
        <end position="219"/>
    </location>
</feature>
<comment type="caution">
    <text evidence="7">The sequence shown here is derived from an EMBL/GenBank/DDBJ whole genome shotgun (WGS) entry which is preliminary data.</text>
</comment>
<dbReference type="InterPro" id="IPR036259">
    <property type="entry name" value="MFS_trans_sf"/>
</dbReference>
<dbReference type="SUPFAM" id="SSF103473">
    <property type="entry name" value="MFS general substrate transporter"/>
    <property type="match status" value="1"/>
</dbReference>
<dbReference type="PANTHER" id="PTHR23502">
    <property type="entry name" value="MAJOR FACILITATOR SUPERFAMILY"/>
    <property type="match status" value="1"/>
</dbReference>
<proteinExistence type="predicted"/>
<evidence type="ECO:0000256" key="5">
    <source>
        <dbReference type="SAM" id="Phobius"/>
    </source>
</evidence>
<evidence type="ECO:0000259" key="6">
    <source>
        <dbReference type="PROSITE" id="PS50850"/>
    </source>
</evidence>
<feature type="transmembrane region" description="Helical" evidence="5">
    <location>
        <begin position="166"/>
        <end position="189"/>
    </location>
</feature>
<keyword evidence="4 5" id="KW-0472">Membrane</keyword>
<protein>
    <submittedName>
        <fullName evidence="7">Putative mfs transporter protein</fullName>
    </submittedName>
</protein>
<feature type="transmembrane region" description="Helical" evidence="5">
    <location>
        <begin position="337"/>
        <end position="363"/>
    </location>
</feature>
<accession>A0A4Z1PHN8</accession>
<feature type="transmembrane region" description="Helical" evidence="5">
    <location>
        <begin position="136"/>
        <end position="154"/>
    </location>
</feature>
<dbReference type="PANTHER" id="PTHR23502:SF29">
    <property type="entry name" value="TRANSPORTER, PUTATIVE (AFU_ORTHOLOGUE AFUA_6G06680)-RELATED"/>
    <property type="match status" value="1"/>
</dbReference>
<dbReference type="Pfam" id="PF07690">
    <property type="entry name" value="MFS_1"/>
    <property type="match status" value="1"/>
</dbReference>
<dbReference type="EMBL" id="SNSC02000001">
    <property type="protein sequence ID" value="TID27357.1"/>
    <property type="molecule type" value="Genomic_DNA"/>
</dbReference>
<keyword evidence="3 5" id="KW-1133">Transmembrane helix</keyword>
<organism evidence="7 8">
    <name type="scientific">Venturia nashicola</name>
    <dbReference type="NCBI Taxonomy" id="86259"/>
    <lineage>
        <taxon>Eukaryota</taxon>
        <taxon>Fungi</taxon>
        <taxon>Dikarya</taxon>
        <taxon>Ascomycota</taxon>
        <taxon>Pezizomycotina</taxon>
        <taxon>Dothideomycetes</taxon>
        <taxon>Pleosporomycetidae</taxon>
        <taxon>Venturiales</taxon>
        <taxon>Venturiaceae</taxon>
        <taxon>Venturia</taxon>
    </lineage>
</organism>
<feature type="transmembrane region" description="Helical" evidence="5">
    <location>
        <begin position="417"/>
        <end position="436"/>
    </location>
</feature>
<keyword evidence="2 5" id="KW-0812">Transmembrane</keyword>
<dbReference type="AlphaFoldDB" id="A0A4Z1PHN8"/>
<dbReference type="InterPro" id="IPR011701">
    <property type="entry name" value="MFS"/>
</dbReference>
<dbReference type="Gene3D" id="1.20.1250.20">
    <property type="entry name" value="MFS general substrate transporter like domains"/>
    <property type="match status" value="1"/>
</dbReference>
<feature type="transmembrane region" description="Helical" evidence="5">
    <location>
        <begin position="102"/>
        <end position="124"/>
    </location>
</feature>
<dbReference type="STRING" id="86259.A0A4Z1PHN8"/>
<gene>
    <name evidence="7" type="ORF">E6O75_ATG00124</name>
</gene>
<dbReference type="Proteomes" id="UP000298493">
    <property type="component" value="Unassembled WGS sequence"/>
</dbReference>
<sequence>MGLGVLEDRKLQQVPGTSVVVDDDARRAETNTSLNPNLKYDRTGSIILVPQPSDDPNDPLNWPLWRRDLILFLLSLLGIIASTLSPLLAADSVSLALHYRRTFNQVALLTGYHLLGVGIGGFIFVPSSRIWGKRHAFIIGTVIIIFSSVWGGKASGSFASMTWARVFQGIGLAPFEALVNAAVGDLYFVHERGVRMAISNFAVFGGAFMTPVVVGKMAHTMGWEWSFYFIAIFTGAFLPVLFFFVPETAYRRDARFNSDTAIGLRDMHQNGTVDSASDIEKRNLTSDQPYTRPESTGVHTPKVKYSQTLWLFNGRKSDESFWKLALRPLPLFVHPGIAWACLIQGTLIGWTVFLGIVLGAIMLGPPLFFSEVQTGYMYTGAFVGAVVGFIISGLLADSVPNWLTRKNRGVYEPEFRLPLVFPMLILGCAGLYGFGITSENTYRYGWFWPDFFFALEVAGMVVGAVASSTYIVDAHREISVEAFTCMMIFKNIFSFGLTYKGYDWLVAGEDYRSEDTILILPAAE</sequence>